<feature type="domain" description="Alpha-glucan water dikinase phosphohistidine-like" evidence="12">
    <location>
        <begin position="812"/>
        <end position="924"/>
    </location>
</feature>
<protein>
    <submittedName>
        <fullName evidence="14">Uncharacterized protein</fullName>
    </submittedName>
</protein>
<feature type="domain" description="Pyruvate phosphate dikinase AMP/ATP-binding" evidence="11">
    <location>
        <begin position="1043"/>
        <end position="1252"/>
    </location>
</feature>
<reference evidence="14" key="1">
    <citation type="submission" date="2015-06" db="UniProtKB">
        <authorList>
            <consortium name="EnsemblPlants"/>
        </authorList>
    </citation>
    <scope>IDENTIFICATION</scope>
</reference>
<evidence type="ECO:0000256" key="4">
    <source>
        <dbReference type="ARBA" id="ARBA00022679"/>
    </source>
</evidence>
<dbReference type="Pfam" id="PF23166">
    <property type="entry name" value="Ig_N_CWD1"/>
    <property type="match status" value="2"/>
</dbReference>
<keyword evidence="9" id="KW-0460">Magnesium</keyword>
<comment type="similarity">
    <text evidence="2">Belongs to the PEP-utilizing enzyme family.</text>
</comment>
<evidence type="ECO:0000256" key="2">
    <source>
        <dbReference type="ARBA" id="ARBA00007837"/>
    </source>
</evidence>
<comment type="cofactor">
    <cofactor evidence="1">
        <name>Mg(2+)</name>
        <dbReference type="ChEBI" id="CHEBI:18420"/>
    </cofactor>
</comment>
<dbReference type="InterPro" id="IPR013815">
    <property type="entry name" value="ATP_grasp_subdomain_1"/>
</dbReference>
<keyword evidence="8" id="KW-0067">ATP-binding</keyword>
<dbReference type="ExpressionAtlas" id="R7W5D0">
    <property type="expression patterns" value="baseline"/>
</dbReference>
<keyword evidence="4" id="KW-0808">Transferase</keyword>
<evidence type="ECO:0000256" key="3">
    <source>
        <dbReference type="ARBA" id="ARBA00011738"/>
    </source>
</evidence>
<dbReference type="PANTHER" id="PTHR46999">
    <property type="entry name" value="ALPHA-GLUCAN WATER DIKINASE 1, CHLOROPLASTIC-RELATED"/>
    <property type="match status" value="1"/>
</dbReference>
<feature type="domain" description="Alpha-glucan water dikinase-like N-terminal Ig-like" evidence="13">
    <location>
        <begin position="255"/>
        <end position="365"/>
    </location>
</feature>
<dbReference type="EnsemblPlants" id="EMT15283">
    <property type="protein sequence ID" value="EMT15283"/>
    <property type="gene ID" value="F775_52627"/>
</dbReference>
<dbReference type="Pfam" id="PF01326">
    <property type="entry name" value="PPDK_N"/>
    <property type="match status" value="1"/>
</dbReference>
<evidence type="ECO:0000313" key="14">
    <source>
        <dbReference type="EnsemblPlants" id="EMT15283"/>
    </source>
</evidence>
<keyword evidence="6" id="KW-0547">Nucleotide-binding</keyword>
<feature type="domain" description="Alpha-glucan water dikinase-like N-terminal Ig-like" evidence="13">
    <location>
        <begin position="58"/>
        <end position="170"/>
    </location>
</feature>
<evidence type="ECO:0000259" key="13">
    <source>
        <dbReference type="Pfam" id="PF23166"/>
    </source>
</evidence>
<dbReference type="GO" id="GO:0046872">
    <property type="term" value="F:metal ion binding"/>
    <property type="evidence" value="ECO:0007669"/>
    <property type="project" value="UniProtKB-KW"/>
</dbReference>
<evidence type="ECO:0000259" key="12">
    <source>
        <dbReference type="Pfam" id="PF22973"/>
    </source>
</evidence>
<proteinExistence type="inferred from homology"/>
<evidence type="ECO:0000256" key="5">
    <source>
        <dbReference type="ARBA" id="ARBA00022723"/>
    </source>
</evidence>
<dbReference type="InterPro" id="IPR002192">
    <property type="entry name" value="PPDK_AMP/ATP-bd"/>
</dbReference>
<dbReference type="Pfam" id="PF22973">
    <property type="entry name" value="GWD1_pHisD"/>
    <property type="match status" value="1"/>
</dbReference>
<evidence type="ECO:0000256" key="9">
    <source>
        <dbReference type="ARBA" id="ARBA00022842"/>
    </source>
</evidence>
<dbReference type="Gene3D" id="3.30.1490.20">
    <property type="entry name" value="ATP-grasp fold, A domain"/>
    <property type="match status" value="1"/>
</dbReference>
<dbReference type="PANTHER" id="PTHR46999:SF5">
    <property type="entry name" value="PYRUVATE PHOSPHATE DIKINASE AMP_ATP-BINDING DOMAIN-CONTAINING PROTEIN"/>
    <property type="match status" value="1"/>
</dbReference>
<name>R7W5D0_AEGTA</name>
<accession>R7W5D0</accession>
<keyword evidence="5" id="KW-0479">Metal-binding</keyword>
<dbReference type="InterPro" id="IPR056301">
    <property type="entry name" value="GWD-like_N_Ig"/>
</dbReference>
<evidence type="ECO:0000256" key="7">
    <source>
        <dbReference type="ARBA" id="ARBA00022777"/>
    </source>
</evidence>
<dbReference type="GO" id="GO:0016301">
    <property type="term" value="F:kinase activity"/>
    <property type="evidence" value="ECO:0007669"/>
    <property type="project" value="UniProtKB-KW"/>
</dbReference>
<dbReference type="GO" id="GO:0005524">
    <property type="term" value="F:ATP binding"/>
    <property type="evidence" value="ECO:0007669"/>
    <property type="project" value="UniProtKB-KW"/>
</dbReference>
<evidence type="ECO:0000259" key="11">
    <source>
        <dbReference type="Pfam" id="PF01326"/>
    </source>
</evidence>
<sequence length="1253" mass="138515">MAGSYAATALAAAGRCAPGFRWAPPPTRFGAGRRLHAAVSSRHRRRVVAASSQNGGRFGLGSNSELQVTVKPAGSAVEVELVATNAGGALALHWGALQQGKREWVLPARRPEGTRAVDDAALRTPFKSSGSNSTLKIEIDDPALQSIEFVLVDEAQNKWFKNNGENFLIHIRPGHHQGQHSAPAATNQNFSSEKITRKNRDVMQLLSKHTSSSTDVSKATEATPDRNPTVLDLFLKSLQENNGCQVLCKKVFKLGEKEILASMSEVQGKFKVHLATNHAEPLILHWALAKKAGEWKAPPPGVAPAGSTLLELACESSFSDAELDGLHYQVLEIELDADSYKGMPFVLRSNETWIKNNTSDFYLDFSRTAKTSEQKDSSDAGKGTAKALLETIADLEGEAQKSFMHRFNIASDLVEQAKDVGQLGLAGLLVWMRFMATRQLIWNKNYNVKPREISQAQDRFTDNLESLYRTYPQYREMLRMILAAVGRGGQGDVGQRIRDEILVIQRNNNCMGGMMEEWHQKLHNNTSPDDVVICQALMDYMNSELDIKVYWDTLNKNGITKERLASYDHPIHSEPNLTREQKEGLLRDLTNYMRSLKAVHSGADLESAIGTCTGYTSEELLKFVLDHIEDKSVESLVEGLLEARAALRPLLLGSTDRLKDLIFLDIALDSTVRTAVERSYENLNNASPQKLMYFISLVVENLALSTDDNEDLLYCLKGWNHALEMSNKSDNQWALYAKAFLDRTRLALATKGEEYHNILQPSAEYLGSLLGIEQWTLNIFTEEIIRSGSAASLSLLLNRLDPVLRNVANLGSWQIISPVEVAGYVVAVDQLLTVQDKSYDKPTVLVVKGVKGEEEIPDGVVAVLTPDMPDVLSHVSVRARNSKVLFATCFDPNIFSELQQNEGKVLSLKPGSVDINYREIAENELVSSSPDTADGQSAPSLSLVKKQFVGKYAISADEFSDEKVGAKSRNIAYLNGKVPSWVSVPTSVALPFGTFETVLSDKTNKVKELKEKMQGSGMPWPGDEGEQRWEQAWMAIKKASISYSQISETEKSRLAYCQVWASKWNERAYFSTRKVKLDHANLCMSVLVQEVVGADYAFVIHTTNPSSGESSEIYAEVVKGLGETLVGAYPGRAMSFVCKKDNLDSPKVLGYPSKPIGLFIKKSVIFRSDSNGEDLEGYAGAGLYDSVPMDKEEEVVLDYTNDPLITDCSFRNSILSNIARAGHAIEELYGSPQDIEGVVRDGKIYVVQTRPQM</sequence>
<keyword evidence="7" id="KW-0418">Kinase</keyword>
<keyword evidence="10" id="KW-0119">Carbohydrate metabolism</keyword>
<dbReference type="AlphaFoldDB" id="R7W5D0"/>
<comment type="subunit">
    <text evidence="3">Homodimer.</text>
</comment>
<organism evidence="14">
    <name type="scientific">Aegilops tauschii</name>
    <name type="common">Tausch's goatgrass</name>
    <name type="synonym">Aegilops squarrosa</name>
    <dbReference type="NCBI Taxonomy" id="37682"/>
    <lineage>
        <taxon>Eukaryota</taxon>
        <taxon>Viridiplantae</taxon>
        <taxon>Streptophyta</taxon>
        <taxon>Embryophyta</taxon>
        <taxon>Tracheophyta</taxon>
        <taxon>Spermatophyta</taxon>
        <taxon>Magnoliopsida</taxon>
        <taxon>Liliopsida</taxon>
        <taxon>Poales</taxon>
        <taxon>Poaceae</taxon>
        <taxon>BOP clade</taxon>
        <taxon>Pooideae</taxon>
        <taxon>Triticodae</taxon>
        <taxon>Triticeae</taxon>
        <taxon>Triticinae</taxon>
        <taxon>Aegilops</taxon>
    </lineage>
</organism>
<evidence type="ECO:0000256" key="8">
    <source>
        <dbReference type="ARBA" id="ARBA00022840"/>
    </source>
</evidence>
<dbReference type="InterPro" id="IPR054481">
    <property type="entry name" value="GWD1_pHisD"/>
</dbReference>
<evidence type="ECO:0000256" key="1">
    <source>
        <dbReference type="ARBA" id="ARBA00001946"/>
    </source>
</evidence>
<evidence type="ECO:0000256" key="6">
    <source>
        <dbReference type="ARBA" id="ARBA00022741"/>
    </source>
</evidence>
<dbReference type="Gene3D" id="3.30.470.20">
    <property type="entry name" value="ATP-grasp fold, B domain"/>
    <property type="match status" value="1"/>
</dbReference>
<dbReference type="SUPFAM" id="SSF56059">
    <property type="entry name" value="Glutathione synthetase ATP-binding domain-like"/>
    <property type="match status" value="1"/>
</dbReference>
<evidence type="ECO:0000256" key="10">
    <source>
        <dbReference type="ARBA" id="ARBA00023277"/>
    </source>
</evidence>